<comment type="caution">
    <text evidence="2">The sequence shown here is derived from an EMBL/GenBank/DDBJ whole genome shotgun (WGS) entry which is preliminary data.</text>
</comment>
<accession>A0AAN6Y7U9</accession>
<name>A0AAN6Y7U9_9PEZI</name>
<feature type="region of interest" description="Disordered" evidence="1">
    <location>
        <begin position="53"/>
        <end position="76"/>
    </location>
</feature>
<feature type="compositionally biased region" description="Basic and acidic residues" evidence="1">
    <location>
        <begin position="54"/>
        <end position="63"/>
    </location>
</feature>
<organism evidence="2 3">
    <name type="scientific">Rhypophila decipiens</name>
    <dbReference type="NCBI Taxonomy" id="261697"/>
    <lineage>
        <taxon>Eukaryota</taxon>
        <taxon>Fungi</taxon>
        <taxon>Dikarya</taxon>
        <taxon>Ascomycota</taxon>
        <taxon>Pezizomycotina</taxon>
        <taxon>Sordariomycetes</taxon>
        <taxon>Sordariomycetidae</taxon>
        <taxon>Sordariales</taxon>
        <taxon>Naviculisporaceae</taxon>
        <taxon>Rhypophila</taxon>
    </lineage>
</organism>
<dbReference type="AlphaFoldDB" id="A0AAN6Y7U9"/>
<dbReference type="Proteomes" id="UP001301769">
    <property type="component" value="Unassembled WGS sequence"/>
</dbReference>
<keyword evidence="3" id="KW-1185">Reference proteome</keyword>
<gene>
    <name evidence="2" type="ORF">QBC37DRAFT_422830</name>
</gene>
<evidence type="ECO:0000313" key="3">
    <source>
        <dbReference type="Proteomes" id="UP001301769"/>
    </source>
</evidence>
<feature type="region of interest" description="Disordered" evidence="1">
    <location>
        <begin position="1"/>
        <end position="25"/>
    </location>
</feature>
<reference evidence="2" key="2">
    <citation type="submission" date="2023-05" db="EMBL/GenBank/DDBJ databases">
        <authorList>
            <consortium name="Lawrence Berkeley National Laboratory"/>
            <person name="Steindorff A."/>
            <person name="Hensen N."/>
            <person name="Bonometti L."/>
            <person name="Westerberg I."/>
            <person name="Brannstrom I.O."/>
            <person name="Guillou S."/>
            <person name="Cros-Aarteil S."/>
            <person name="Calhoun S."/>
            <person name="Haridas S."/>
            <person name="Kuo A."/>
            <person name="Mondo S."/>
            <person name="Pangilinan J."/>
            <person name="Riley R."/>
            <person name="Labutti K."/>
            <person name="Andreopoulos B."/>
            <person name="Lipzen A."/>
            <person name="Chen C."/>
            <person name="Yanf M."/>
            <person name="Daum C."/>
            <person name="Ng V."/>
            <person name="Clum A."/>
            <person name="Ohm R."/>
            <person name="Martin F."/>
            <person name="Silar P."/>
            <person name="Natvig D."/>
            <person name="Lalanne C."/>
            <person name="Gautier V."/>
            <person name="Ament-Velasquez S.L."/>
            <person name="Kruys A."/>
            <person name="Hutchinson M.I."/>
            <person name="Powell A.J."/>
            <person name="Barry K."/>
            <person name="Miller A.N."/>
            <person name="Grigoriev I.V."/>
            <person name="Debuchy R."/>
            <person name="Gladieux P."/>
            <person name="Thoren M.H."/>
            <person name="Johannesson H."/>
        </authorList>
    </citation>
    <scope>NUCLEOTIDE SEQUENCE</scope>
    <source>
        <strain evidence="2">PSN293</strain>
    </source>
</reference>
<protein>
    <submittedName>
        <fullName evidence="2">Uncharacterized protein</fullName>
    </submittedName>
</protein>
<evidence type="ECO:0000313" key="2">
    <source>
        <dbReference type="EMBL" id="KAK4213525.1"/>
    </source>
</evidence>
<reference evidence="2" key="1">
    <citation type="journal article" date="2023" name="Mol. Phylogenet. Evol.">
        <title>Genome-scale phylogeny and comparative genomics of the fungal order Sordariales.</title>
        <authorList>
            <person name="Hensen N."/>
            <person name="Bonometti L."/>
            <person name="Westerberg I."/>
            <person name="Brannstrom I.O."/>
            <person name="Guillou S."/>
            <person name="Cros-Aarteil S."/>
            <person name="Calhoun S."/>
            <person name="Haridas S."/>
            <person name="Kuo A."/>
            <person name="Mondo S."/>
            <person name="Pangilinan J."/>
            <person name="Riley R."/>
            <person name="LaButti K."/>
            <person name="Andreopoulos B."/>
            <person name="Lipzen A."/>
            <person name="Chen C."/>
            <person name="Yan M."/>
            <person name="Daum C."/>
            <person name="Ng V."/>
            <person name="Clum A."/>
            <person name="Steindorff A."/>
            <person name="Ohm R.A."/>
            <person name="Martin F."/>
            <person name="Silar P."/>
            <person name="Natvig D.O."/>
            <person name="Lalanne C."/>
            <person name="Gautier V."/>
            <person name="Ament-Velasquez S.L."/>
            <person name="Kruys A."/>
            <person name="Hutchinson M.I."/>
            <person name="Powell A.J."/>
            <person name="Barry K."/>
            <person name="Miller A.N."/>
            <person name="Grigoriev I.V."/>
            <person name="Debuchy R."/>
            <person name="Gladieux P."/>
            <person name="Hiltunen Thoren M."/>
            <person name="Johannesson H."/>
        </authorList>
    </citation>
    <scope>NUCLEOTIDE SEQUENCE</scope>
    <source>
        <strain evidence="2">PSN293</strain>
    </source>
</reference>
<proteinExistence type="predicted"/>
<dbReference type="EMBL" id="MU858107">
    <property type="protein sequence ID" value="KAK4213525.1"/>
    <property type="molecule type" value="Genomic_DNA"/>
</dbReference>
<feature type="compositionally biased region" description="Low complexity" evidence="1">
    <location>
        <begin position="1"/>
        <end position="21"/>
    </location>
</feature>
<evidence type="ECO:0000256" key="1">
    <source>
        <dbReference type="SAM" id="MobiDB-lite"/>
    </source>
</evidence>
<sequence>MSSSTTGYSYNGQSSSSSTSSDPLAQTRLQRFLNEPTRQGNILVSLPNQTCTRAESKAAHEQRAASYLRDAGRRLP</sequence>